<evidence type="ECO:0000313" key="3">
    <source>
        <dbReference type="Proteomes" id="UP000189738"/>
    </source>
</evidence>
<dbReference type="Pfam" id="PF07120">
    <property type="entry name" value="DUF1376"/>
    <property type="match status" value="1"/>
</dbReference>
<accession>A0A494J217</accession>
<reference evidence="1 3" key="1">
    <citation type="submission" date="2016-02" db="EMBL/GenBank/DDBJ databases">
        <authorList>
            <person name="Nicholson A.C."/>
            <person name="Humrighouse B.W."/>
            <person name="Loparev V."/>
            <person name="Emery B."/>
            <person name="Graziano J."/>
            <person name="McQuiston J.R."/>
        </authorList>
    </citation>
    <scope>NUCLEOTIDE SEQUENCE [LARGE SCALE GENOMIC DNA]</scope>
    <source>
        <strain evidence="1 3">E6809</strain>
    </source>
</reference>
<reference evidence="2" key="2">
    <citation type="submission" date="2016-06" db="EMBL/GenBank/DDBJ databases">
        <authorList>
            <person name="Nicholson A.C."/>
        </authorList>
    </citation>
    <scope>NUCLEOTIDE SEQUENCE [LARGE SCALE GENOMIC DNA]</scope>
    <source>
        <strain evidence="2">E6809</strain>
    </source>
</reference>
<proteinExistence type="predicted"/>
<evidence type="ECO:0000313" key="1">
    <source>
        <dbReference type="EMBL" id="AQX52551.1"/>
    </source>
</evidence>
<sequence>MKDPAFLFYTGDFISGTQEMSCSEVGAYLRLLMYQHQHGQIPNNKSRMMRICGIFIENEFDEIWDIVGGKFNQTDNHLVNKRMTIEATKRKEHRPKKIASATLAGLISSTKNLTQEQRFTIKKAFKIDDYFDTPIEEINIKVKEWFNIELTKLVNHMVNNLENRNEDENRNENIISNNINKGGYKNIFDKQTSVKILKDRPISMDRWIKSSKLNKDQIIDKIDEFAEKKIDWEENDWKTEGDLVKNFEFWLAKNSHSVVNNFKNWTSEEFKNEVGKFQNTFSKKMLTDFLRYYRQQTESGKMRFQELKAWNTEDQLKIWKANEK</sequence>
<dbReference type="AlphaFoldDB" id="A0A494J217"/>
<dbReference type="EMBL" id="MAHS01000013">
    <property type="protein sequence ID" value="OPB47421.1"/>
    <property type="molecule type" value="Genomic_DNA"/>
</dbReference>
<dbReference type="Proteomes" id="UP000189738">
    <property type="component" value="Chromosome"/>
</dbReference>
<organism evidence="2">
    <name type="scientific">Elizabethkingia anophelis</name>
    <dbReference type="NCBI Taxonomy" id="1117645"/>
    <lineage>
        <taxon>Bacteria</taxon>
        <taxon>Pseudomonadati</taxon>
        <taxon>Bacteroidota</taxon>
        <taxon>Flavobacteriia</taxon>
        <taxon>Flavobacteriales</taxon>
        <taxon>Weeksellaceae</taxon>
        <taxon>Elizabethkingia</taxon>
    </lineage>
</organism>
<dbReference type="InterPro" id="IPR010781">
    <property type="entry name" value="DUF1376"/>
</dbReference>
<dbReference type="RefSeq" id="WP_078691293.1">
    <property type="nucleotide sequence ID" value="NZ_CP014339.1"/>
</dbReference>
<evidence type="ECO:0008006" key="4">
    <source>
        <dbReference type="Google" id="ProtNLM"/>
    </source>
</evidence>
<evidence type="ECO:0000313" key="2">
    <source>
        <dbReference type="EMBL" id="OPB47421.1"/>
    </source>
</evidence>
<name>A0A494J217_9FLAO</name>
<dbReference type="EMBL" id="CP014339">
    <property type="protein sequence ID" value="AQX52551.1"/>
    <property type="molecule type" value="Genomic_DNA"/>
</dbReference>
<protein>
    <recommendedName>
        <fullName evidence="4">DUF1376 domain-containing protein</fullName>
    </recommendedName>
</protein>
<gene>
    <name evidence="1" type="ORF">AYC66_18515</name>
    <name evidence="2" type="ORF">BAY09_07145</name>
</gene>